<reference evidence="2 3" key="1">
    <citation type="submission" date="2018-09" db="EMBL/GenBank/DDBJ databases">
        <title>Genomic investigation of the strawberry pathogen Phytophthora fragariae indicates pathogenicity is determined by transcriptional variation in three key races.</title>
        <authorList>
            <person name="Adams T.M."/>
            <person name="Armitage A.D."/>
            <person name="Sobczyk M.K."/>
            <person name="Bates H.J."/>
            <person name="Dunwell J.M."/>
            <person name="Nellist C.F."/>
            <person name="Harrison R.J."/>
        </authorList>
    </citation>
    <scope>NUCLEOTIDE SEQUENCE [LARGE SCALE GENOMIC DNA]</scope>
    <source>
        <strain evidence="2 3">SCRP245</strain>
    </source>
</reference>
<proteinExistence type="predicted"/>
<dbReference type="EMBL" id="QXFW01011595">
    <property type="protein sequence ID" value="KAE8951739.1"/>
    <property type="molecule type" value="Genomic_DNA"/>
</dbReference>
<comment type="caution">
    <text evidence="2">The sequence shown here is derived from an EMBL/GenBank/DDBJ whole genome shotgun (WGS) entry which is preliminary data.</text>
</comment>
<sequence length="62" mass="5968">MAKPAVSDPAEAAHVSDSAVTGPASSASSASGVSGSAPSSDPPATEDAAESSPRTNDRSQVR</sequence>
<feature type="compositionally biased region" description="Low complexity" evidence="1">
    <location>
        <begin position="18"/>
        <end position="45"/>
    </location>
</feature>
<gene>
    <name evidence="2" type="ORF">PF011_g32887</name>
</gene>
<evidence type="ECO:0000313" key="3">
    <source>
        <dbReference type="Proteomes" id="UP000460718"/>
    </source>
</evidence>
<protein>
    <submittedName>
        <fullName evidence="2">Uncharacterized protein</fullName>
    </submittedName>
</protein>
<name>A0A6A3G260_9STRA</name>
<feature type="region of interest" description="Disordered" evidence="1">
    <location>
        <begin position="1"/>
        <end position="62"/>
    </location>
</feature>
<evidence type="ECO:0000313" key="2">
    <source>
        <dbReference type="EMBL" id="KAE8951739.1"/>
    </source>
</evidence>
<dbReference type="AlphaFoldDB" id="A0A6A3G260"/>
<accession>A0A6A3G260</accession>
<evidence type="ECO:0000256" key="1">
    <source>
        <dbReference type="SAM" id="MobiDB-lite"/>
    </source>
</evidence>
<organism evidence="2 3">
    <name type="scientific">Phytophthora fragariae</name>
    <dbReference type="NCBI Taxonomy" id="53985"/>
    <lineage>
        <taxon>Eukaryota</taxon>
        <taxon>Sar</taxon>
        <taxon>Stramenopiles</taxon>
        <taxon>Oomycota</taxon>
        <taxon>Peronosporomycetes</taxon>
        <taxon>Peronosporales</taxon>
        <taxon>Peronosporaceae</taxon>
        <taxon>Phytophthora</taxon>
    </lineage>
</organism>
<dbReference type="Proteomes" id="UP000460718">
    <property type="component" value="Unassembled WGS sequence"/>
</dbReference>